<evidence type="ECO:0000256" key="2">
    <source>
        <dbReference type="ARBA" id="ARBA00023242"/>
    </source>
</evidence>
<dbReference type="Pfam" id="PF11951">
    <property type="entry name" value="Fungal_trans_2"/>
    <property type="match status" value="1"/>
</dbReference>
<organism evidence="5 6">
    <name type="scientific">Cephalotrichum gorgonifer</name>
    <dbReference type="NCBI Taxonomy" id="2041049"/>
    <lineage>
        <taxon>Eukaryota</taxon>
        <taxon>Fungi</taxon>
        <taxon>Dikarya</taxon>
        <taxon>Ascomycota</taxon>
        <taxon>Pezizomycotina</taxon>
        <taxon>Sordariomycetes</taxon>
        <taxon>Hypocreomycetidae</taxon>
        <taxon>Microascales</taxon>
        <taxon>Microascaceae</taxon>
        <taxon>Cephalotrichum</taxon>
    </lineage>
</organism>
<dbReference type="InterPro" id="IPR021858">
    <property type="entry name" value="Fun_TF"/>
</dbReference>
<dbReference type="GO" id="GO:0000976">
    <property type="term" value="F:transcription cis-regulatory region binding"/>
    <property type="evidence" value="ECO:0007669"/>
    <property type="project" value="TreeGrafter"/>
</dbReference>
<evidence type="ECO:0000313" key="5">
    <source>
        <dbReference type="EMBL" id="SPO05939.1"/>
    </source>
</evidence>
<sequence>MEPLEMPLDAGESHAQHQPPLPGASGDGNEENDRKKSAVRKRTKTGCQTCRKRRIKCDEGRPRCGNCMKSKRECEGYTQRVVFKETMGAYGGPYGVMGGYPVDPSHGGHPYVNPSVSGHPQPPPQQPSAHSSHPVLAPRPPSFDFHGQQPHHPHISPTYGEIGTAHPAPGAFNFNDPYSVPPMPPTPSVVSSTSSSQPPEPNSVTAAPWGGFPEQGNGAPPPAATAQYAPDRLRCSDSPMLESRDRITAAYDPDIDIDDASVEEMASASDDEQDLATMDQQQQLVRTRRLNTLIDGSAIAHHEVDDTRMRTFSAYAQGNILTTYTPSAKQSGLTDAQTLAVFRHFIYVTGPSMSLYERHPFDHSKVSSEIPIPQSGQNIWTYTFPILSLGHPPLLQAMLALGALQIANLQRIPPTAAMKHYHLAIRRISKSVRSATKRAHPATLAATLLLGYFEVWSADHTKWCRHLYGARILFREVPFRHMTRTVMAAKAQLRERMEQERLNPLLNPILGGYDDDSLPDPQLEDIDVDFLSVIAGRELDPEDYGIGVDLDSLPSAHVPTDRDIEHYEHLRDLFWWNCKMDVIQSILGATRLFMRYDEWLPCPPRAPMGNLHAIYGTFDHLLLLLGRLSEFTSDDLPRKRKVNALPGPPGGGGSPPMFPGMFPTPGKVSAPMGFSPPPREASPQSDGMDEGDLEKATRAALETWESIRLAFESFRSRLGPSFQPLGDEYVDRRETPFGTAVQYRTFSVAGIWLTFYMGLICLYRAHPSMPPAAMMAAGRSARETAPFAKEIGRIAAGLSDEDLSNSSEITTLVGAAFIECSFPLFVAGIQYTDAAQRRWLVHRLHDISRLTGWGSARQIAAGCEAAWVRAAQMGRGPPYLRHSEEGTPVAMGSNPRRIDRKIWEMTRDGTVGVAKADRAHLALGLLAIDGDMDRLKLVDE</sequence>
<dbReference type="PANTHER" id="PTHR37534">
    <property type="entry name" value="TRANSCRIPTIONAL ACTIVATOR PROTEIN UGA3"/>
    <property type="match status" value="1"/>
</dbReference>
<dbReference type="PROSITE" id="PS50048">
    <property type="entry name" value="ZN2_CY6_FUNGAL_2"/>
    <property type="match status" value="1"/>
</dbReference>
<dbReference type="CDD" id="cd00067">
    <property type="entry name" value="GAL4"/>
    <property type="match status" value="1"/>
</dbReference>
<dbReference type="PANTHER" id="PTHR37534:SF23">
    <property type="entry name" value="ZN(II)2CYS6 TRANSCRIPTION FACTOR (EUROFUNG)"/>
    <property type="match status" value="1"/>
</dbReference>
<protein>
    <submittedName>
        <fullName evidence="5">Related to UPC2 - regulatory protein involved in control of sterol uptake</fullName>
    </submittedName>
</protein>
<feature type="region of interest" description="Disordered" evidence="3">
    <location>
        <begin position="105"/>
        <end position="226"/>
    </location>
</feature>
<dbReference type="InterPro" id="IPR001138">
    <property type="entry name" value="Zn2Cys6_DnaBD"/>
</dbReference>
<dbReference type="GO" id="GO:0005634">
    <property type="term" value="C:nucleus"/>
    <property type="evidence" value="ECO:0007669"/>
    <property type="project" value="UniProtKB-SubCell"/>
</dbReference>
<feature type="compositionally biased region" description="Basic residues" evidence="3">
    <location>
        <begin position="37"/>
        <end position="49"/>
    </location>
</feature>
<dbReference type="InterPro" id="IPR036864">
    <property type="entry name" value="Zn2-C6_fun-type_DNA-bd_sf"/>
</dbReference>
<evidence type="ECO:0000256" key="3">
    <source>
        <dbReference type="SAM" id="MobiDB-lite"/>
    </source>
</evidence>
<evidence type="ECO:0000256" key="1">
    <source>
        <dbReference type="ARBA" id="ARBA00004123"/>
    </source>
</evidence>
<keyword evidence="6" id="KW-1185">Reference proteome</keyword>
<feature type="region of interest" description="Disordered" evidence="3">
    <location>
        <begin position="639"/>
        <end position="694"/>
    </location>
</feature>
<dbReference type="Proteomes" id="UP001187682">
    <property type="component" value="Unassembled WGS sequence"/>
</dbReference>
<dbReference type="SMART" id="SM00066">
    <property type="entry name" value="GAL4"/>
    <property type="match status" value="1"/>
</dbReference>
<feature type="region of interest" description="Disordered" evidence="3">
    <location>
        <begin position="1"/>
        <end position="49"/>
    </location>
</feature>
<feature type="domain" description="Zn(2)-C6 fungal-type" evidence="4">
    <location>
        <begin position="46"/>
        <end position="74"/>
    </location>
</feature>
<dbReference type="AlphaFoldDB" id="A0AAE8SYJ6"/>
<dbReference type="GO" id="GO:0045944">
    <property type="term" value="P:positive regulation of transcription by RNA polymerase II"/>
    <property type="evidence" value="ECO:0007669"/>
    <property type="project" value="TreeGrafter"/>
</dbReference>
<keyword evidence="2" id="KW-0539">Nucleus</keyword>
<comment type="caution">
    <text evidence="5">The sequence shown here is derived from an EMBL/GenBank/DDBJ whole genome shotgun (WGS) entry which is preliminary data.</text>
</comment>
<dbReference type="Gene3D" id="4.10.240.10">
    <property type="entry name" value="Zn(2)-C6 fungal-type DNA-binding domain"/>
    <property type="match status" value="1"/>
</dbReference>
<gene>
    <name evidence="5" type="ORF">DNG_08628</name>
</gene>
<dbReference type="SUPFAM" id="SSF57701">
    <property type="entry name" value="Zn2/Cys6 DNA-binding domain"/>
    <property type="match status" value="1"/>
</dbReference>
<dbReference type="GO" id="GO:0000981">
    <property type="term" value="F:DNA-binding transcription factor activity, RNA polymerase II-specific"/>
    <property type="evidence" value="ECO:0007669"/>
    <property type="project" value="InterPro"/>
</dbReference>
<dbReference type="Pfam" id="PF00172">
    <property type="entry name" value="Zn_clus"/>
    <property type="match status" value="1"/>
</dbReference>
<evidence type="ECO:0000313" key="6">
    <source>
        <dbReference type="Proteomes" id="UP001187682"/>
    </source>
</evidence>
<proteinExistence type="predicted"/>
<dbReference type="EMBL" id="ONZQ02000014">
    <property type="protein sequence ID" value="SPO05939.1"/>
    <property type="molecule type" value="Genomic_DNA"/>
</dbReference>
<name>A0AAE8SYJ6_9PEZI</name>
<accession>A0AAE8SYJ6</accession>
<feature type="compositionally biased region" description="Low complexity" evidence="3">
    <location>
        <begin position="188"/>
        <end position="197"/>
    </location>
</feature>
<evidence type="ECO:0000259" key="4">
    <source>
        <dbReference type="PROSITE" id="PS50048"/>
    </source>
</evidence>
<dbReference type="GO" id="GO:0008270">
    <property type="term" value="F:zinc ion binding"/>
    <property type="evidence" value="ECO:0007669"/>
    <property type="project" value="InterPro"/>
</dbReference>
<dbReference type="PROSITE" id="PS00463">
    <property type="entry name" value="ZN2_CY6_FUNGAL_1"/>
    <property type="match status" value="1"/>
</dbReference>
<reference evidence="5" key="1">
    <citation type="submission" date="2018-03" db="EMBL/GenBank/DDBJ databases">
        <authorList>
            <person name="Guldener U."/>
        </authorList>
    </citation>
    <scope>NUCLEOTIDE SEQUENCE</scope>
</reference>
<comment type="subcellular location">
    <subcellularLocation>
        <location evidence="1">Nucleus</location>
    </subcellularLocation>
</comment>